<organism evidence="1 2">
    <name type="scientific">Leptospira meyeri</name>
    <dbReference type="NCBI Taxonomy" id="29508"/>
    <lineage>
        <taxon>Bacteria</taxon>
        <taxon>Pseudomonadati</taxon>
        <taxon>Spirochaetota</taxon>
        <taxon>Spirochaetia</taxon>
        <taxon>Leptospirales</taxon>
        <taxon>Leptospiraceae</taxon>
        <taxon>Leptospira</taxon>
    </lineage>
</organism>
<accession>A0A4R8MJ73</accession>
<evidence type="ECO:0000313" key="2">
    <source>
        <dbReference type="Proteomes" id="UP000294684"/>
    </source>
</evidence>
<reference evidence="1 2" key="1">
    <citation type="submission" date="2019-03" db="EMBL/GenBank/DDBJ databases">
        <title>Genomic Encyclopedia of Archaeal and Bacterial Type Strains, Phase II (KMG-II): from individual species to whole genera.</title>
        <authorList>
            <person name="Goeker M."/>
        </authorList>
    </citation>
    <scope>NUCLEOTIDE SEQUENCE [LARGE SCALE GENOMIC DNA]</scope>
    <source>
        <strain evidence="1 2">DSM 21537</strain>
    </source>
</reference>
<dbReference type="STRING" id="1193051.LEP1GSC017_3985"/>
<protein>
    <submittedName>
        <fullName evidence="1">Uncharacterized protein</fullName>
    </submittedName>
</protein>
<comment type="caution">
    <text evidence="1">The sequence shown here is derived from an EMBL/GenBank/DDBJ whole genome shotgun (WGS) entry which is preliminary data.</text>
</comment>
<dbReference type="RefSeq" id="WP_134152112.1">
    <property type="nucleotide sequence ID" value="NZ_SORO01000012.1"/>
</dbReference>
<dbReference type="EMBL" id="SORO01000012">
    <property type="protein sequence ID" value="TDY65936.1"/>
    <property type="molecule type" value="Genomic_DNA"/>
</dbReference>
<evidence type="ECO:0000313" key="1">
    <source>
        <dbReference type="EMBL" id="TDY65936.1"/>
    </source>
</evidence>
<sequence>MKILKSSILFVLISCMTSNDITNSKTDFDTIPNKNQKIEINFINFPELEKEIEIDFQLIEYTFLDSFKFGSKFKFKEKVNVNNLKIEIPSGIYVGSIEVKVSKTIPFYANYSGIHTIYFGLNEKRIKEINTNEKCNSKEFYSTRKLKSSKFYNFCNDLNILNKKYSINFSSNGKKDFNTTKTFALTYVGVSAGLAKAFQNYQLAPILLISGFFGFVQNDIEINSEILEEAF</sequence>
<keyword evidence="2" id="KW-1185">Reference proteome</keyword>
<dbReference type="GeneID" id="79829251"/>
<dbReference type="AlphaFoldDB" id="A0A4R8MJ73"/>
<name>A0A4R8MJ73_LEPME</name>
<dbReference type="Proteomes" id="UP000294684">
    <property type="component" value="Unassembled WGS sequence"/>
</dbReference>
<gene>
    <name evidence="1" type="ORF">CLV96_4020</name>
</gene>
<dbReference type="OrthoDB" id="345959at2"/>
<proteinExistence type="predicted"/>